<dbReference type="Proteomes" id="UP001281761">
    <property type="component" value="Unassembled WGS sequence"/>
</dbReference>
<accession>A0ABQ9XLN5</accession>
<evidence type="ECO:0000313" key="2">
    <source>
        <dbReference type="Proteomes" id="UP001281761"/>
    </source>
</evidence>
<proteinExistence type="predicted"/>
<gene>
    <name evidence="1" type="ORF">BLNAU_11796</name>
</gene>
<evidence type="ECO:0000313" key="1">
    <source>
        <dbReference type="EMBL" id="KAK2953333.1"/>
    </source>
</evidence>
<sequence length="265" mass="30462">MSLRHGVEVSPGTILVPVSNELNCFPSSFDNIPAFLEKRETALKLGFNIPEEDYRGIALPDNEQGPPCRFHEIDPPQSRKSCLLLEVAPNQITRVDIKLLMKLEQPSGLILDFQDKNYVPEECNKYQIILEALSDLDPEIGASNTATQQDSTRHSVRYDRTGKFEHNGRRLRTNNSWVEYVNHDGRQDTVSYCLSLELDLRVDHVRTLRVFQGREQRLVYYDLPHAPFRLSVLLGKAVSSISCRHISLTDATPMQGWLYYDFQKW</sequence>
<protein>
    <submittedName>
        <fullName evidence="1">Uncharacterized protein</fullName>
    </submittedName>
</protein>
<reference evidence="1 2" key="1">
    <citation type="journal article" date="2022" name="bioRxiv">
        <title>Genomics of Preaxostyla Flagellates Illuminates Evolutionary Transitions and the Path Towards Mitochondrial Loss.</title>
        <authorList>
            <person name="Novak L.V.F."/>
            <person name="Treitli S.C."/>
            <person name="Pyrih J."/>
            <person name="Halakuc P."/>
            <person name="Pipaliya S.V."/>
            <person name="Vacek V."/>
            <person name="Brzon O."/>
            <person name="Soukal P."/>
            <person name="Eme L."/>
            <person name="Dacks J.B."/>
            <person name="Karnkowska A."/>
            <person name="Elias M."/>
            <person name="Hampl V."/>
        </authorList>
    </citation>
    <scope>NUCLEOTIDE SEQUENCE [LARGE SCALE GENOMIC DNA]</scope>
    <source>
        <strain evidence="1">NAU3</strain>
        <tissue evidence="1">Gut</tissue>
    </source>
</reference>
<organism evidence="1 2">
    <name type="scientific">Blattamonas nauphoetae</name>
    <dbReference type="NCBI Taxonomy" id="2049346"/>
    <lineage>
        <taxon>Eukaryota</taxon>
        <taxon>Metamonada</taxon>
        <taxon>Preaxostyla</taxon>
        <taxon>Oxymonadida</taxon>
        <taxon>Blattamonas</taxon>
    </lineage>
</organism>
<name>A0ABQ9XLN5_9EUKA</name>
<dbReference type="EMBL" id="JARBJD010000093">
    <property type="protein sequence ID" value="KAK2953333.1"/>
    <property type="molecule type" value="Genomic_DNA"/>
</dbReference>
<keyword evidence="2" id="KW-1185">Reference proteome</keyword>
<comment type="caution">
    <text evidence="1">The sequence shown here is derived from an EMBL/GenBank/DDBJ whole genome shotgun (WGS) entry which is preliminary data.</text>
</comment>